<comment type="caution">
    <text evidence="10">The sequence shown here is derived from an EMBL/GenBank/DDBJ whole genome shotgun (WGS) entry which is preliminary data.</text>
</comment>
<dbReference type="AlphaFoldDB" id="A0A2N3PSC9"/>
<evidence type="ECO:0000256" key="1">
    <source>
        <dbReference type="ARBA" id="ARBA00001946"/>
    </source>
</evidence>
<dbReference type="RefSeq" id="WP_101251795.1">
    <property type="nucleotide sequence ID" value="NZ_PIUM01000021.1"/>
</dbReference>
<dbReference type="GO" id="GO:0016787">
    <property type="term" value="F:hydrolase activity"/>
    <property type="evidence" value="ECO:0007669"/>
    <property type="project" value="UniProtKB-KW"/>
</dbReference>
<feature type="domain" description="PIN" evidence="9">
    <location>
        <begin position="5"/>
        <end position="131"/>
    </location>
</feature>
<dbReference type="EC" id="3.1.-.-" evidence="8"/>
<evidence type="ECO:0000256" key="8">
    <source>
        <dbReference type="HAMAP-Rule" id="MF_00265"/>
    </source>
</evidence>
<dbReference type="GO" id="GO:0004540">
    <property type="term" value="F:RNA nuclease activity"/>
    <property type="evidence" value="ECO:0007669"/>
    <property type="project" value="InterPro"/>
</dbReference>
<gene>
    <name evidence="8" type="primary">vapC</name>
    <name evidence="10" type="ORF">CWS72_16845</name>
</gene>
<comment type="function">
    <text evidence="8">Toxic component of a toxin-antitoxin (TA) system. An RNase.</text>
</comment>
<dbReference type="Pfam" id="PF01850">
    <property type="entry name" value="PIN"/>
    <property type="match status" value="1"/>
</dbReference>
<feature type="binding site" evidence="8">
    <location>
        <position position="7"/>
    </location>
    <ligand>
        <name>Mg(2+)</name>
        <dbReference type="ChEBI" id="CHEBI:18420"/>
    </ligand>
</feature>
<dbReference type="GO" id="GO:0000287">
    <property type="term" value="F:magnesium ion binding"/>
    <property type="evidence" value="ECO:0007669"/>
    <property type="project" value="UniProtKB-UniRule"/>
</dbReference>
<keyword evidence="11" id="KW-1185">Reference proteome</keyword>
<dbReference type="InterPro" id="IPR022907">
    <property type="entry name" value="VapC_family"/>
</dbReference>
<evidence type="ECO:0000256" key="3">
    <source>
        <dbReference type="ARBA" id="ARBA00022722"/>
    </source>
</evidence>
<organism evidence="10 11">
    <name type="scientific">Telmatospirillum siberiense</name>
    <dbReference type="NCBI Taxonomy" id="382514"/>
    <lineage>
        <taxon>Bacteria</taxon>
        <taxon>Pseudomonadati</taxon>
        <taxon>Pseudomonadota</taxon>
        <taxon>Alphaproteobacteria</taxon>
        <taxon>Rhodospirillales</taxon>
        <taxon>Rhodospirillaceae</taxon>
        <taxon>Telmatospirillum</taxon>
    </lineage>
</organism>
<dbReference type="SUPFAM" id="SSF88723">
    <property type="entry name" value="PIN domain-like"/>
    <property type="match status" value="1"/>
</dbReference>
<keyword evidence="3 8" id="KW-0540">Nuclease</keyword>
<accession>A0A2N3PSC9</accession>
<keyword evidence="4 8" id="KW-0479">Metal-binding</keyword>
<proteinExistence type="inferred from homology"/>
<evidence type="ECO:0000313" key="10">
    <source>
        <dbReference type="EMBL" id="PKU23305.1"/>
    </source>
</evidence>
<dbReference type="EMBL" id="PIUM01000021">
    <property type="protein sequence ID" value="PKU23305.1"/>
    <property type="molecule type" value="Genomic_DNA"/>
</dbReference>
<dbReference type="InterPro" id="IPR002716">
    <property type="entry name" value="PIN_dom"/>
</dbReference>
<feature type="binding site" evidence="8">
    <location>
        <position position="111"/>
    </location>
    <ligand>
        <name>Mg(2+)</name>
        <dbReference type="ChEBI" id="CHEBI:18420"/>
    </ligand>
</feature>
<dbReference type="HAMAP" id="MF_00265">
    <property type="entry name" value="VapC_Nob1"/>
    <property type="match status" value="1"/>
</dbReference>
<reference evidence="11" key="1">
    <citation type="submission" date="2017-12" db="EMBL/GenBank/DDBJ databases">
        <title>Draft genome sequence of Telmatospirillum siberiense 26-4b1T, an acidotolerant peatland alphaproteobacterium potentially involved in sulfur cycling.</title>
        <authorList>
            <person name="Hausmann B."/>
            <person name="Pjevac P."/>
            <person name="Schreck K."/>
            <person name="Herbold C.W."/>
            <person name="Daims H."/>
            <person name="Wagner M."/>
            <person name="Pester M."/>
            <person name="Loy A."/>
        </authorList>
    </citation>
    <scope>NUCLEOTIDE SEQUENCE [LARGE SCALE GENOMIC DNA]</scope>
    <source>
        <strain evidence="11">26-4b1</strain>
    </source>
</reference>
<dbReference type="InterPro" id="IPR050556">
    <property type="entry name" value="Type_II_TA_system_RNase"/>
</dbReference>
<comment type="similarity">
    <text evidence="7 8">Belongs to the PINc/VapC protein family.</text>
</comment>
<dbReference type="CDD" id="cd18746">
    <property type="entry name" value="PIN_VapC4-5_FitB-like"/>
    <property type="match status" value="1"/>
</dbReference>
<keyword evidence="5 8" id="KW-0378">Hydrolase</keyword>
<evidence type="ECO:0000256" key="7">
    <source>
        <dbReference type="ARBA" id="ARBA00038093"/>
    </source>
</evidence>
<evidence type="ECO:0000256" key="5">
    <source>
        <dbReference type="ARBA" id="ARBA00022801"/>
    </source>
</evidence>
<dbReference type="Gene3D" id="3.40.50.1010">
    <property type="entry name" value="5'-nuclease"/>
    <property type="match status" value="1"/>
</dbReference>
<dbReference type="OrthoDB" id="7188375at2"/>
<keyword evidence="2 8" id="KW-1277">Toxin-antitoxin system</keyword>
<protein>
    <recommendedName>
        <fullName evidence="8">Ribonuclease VapC</fullName>
        <shortName evidence="8">RNase VapC</shortName>
        <ecNumber evidence="8">3.1.-.-</ecNumber>
    </recommendedName>
    <alternativeName>
        <fullName evidence="8">Toxin VapC</fullName>
    </alternativeName>
</protein>
<dbReference type="InterPro" id="IPR029060">
    <property type="entry name" value="PIN-like_dom_sf"/>
</dbReference>
<comment type="cofactor">
    <cofactor evidence="1 8">
        <name>Mg(2+)</name>
        <dbReference type="ChEBI" id="CHEBI:18420"/>
    </cofactor>
</comment>
<evidence type="ECO:0000313" key="11">
    <source>
        <dbReference type="Proteomes" id="UP000233293"/>
    </source>
</evidence>
<dbReference type="PANTHER" id="PTHR33653:SF1">
    <property type="entry name" value="RIBONUCLEASE VAPC2"/>
    <property type="match status" value="1"/>
</dbReference>
<evidence type="ECO:0000259" key="9">
    <source>
        <dbReference type="Pfam" id="PF01850"/>
    </source>
</evidence>
<sequence>MSGFLLDTNVISMLSPSRAEASDRFLDWLERADGEGRVFLSVVTIHEIEKGIALLDSKGATAKAAGLKVWLSGLLTTYDDKILGLEVPAASFSGKAEANAVAAGHNPGMADAIIAGIAEAHDLTVITRNVKHFRPFDIRIASPDDAEFGTV</sequence>
<dbReference type="PANTHER" id="PTHR33653">
    <property type="entry name" value="RIBONUCLEASE VAPC2"/>
    <property type="match status" value="1"/>
</dbReference>
<evidence type="ECO:0000256" key="6">
    <source>
        <dbReference type="ARBA" id="ARBA00022842"/>
    </source>
</evidence>
<keyword evidence="6 8" id="KW-0460">Magnesium</keyword>
<name>A0A2N3PSC9_9PROT</name>
<dbReference type="GO" id="GO:0090729">
    <property type="term" value="F:toxin activity"/>
    <property type="evidence" value="ECO:0007669"/>
    <property type="project" value="UniProtKB-KW"/>
</dbReference>
<evidence type="ECO:0000256" key="2">
    <source>
        <dbReference type="ARBA" id="ARBA00022649"/>
    </source>
</evidence>
<evidence type="ECO:0000256" key="4">
    <source>
        <dbReference type="ARBA" id="ARBA00022723"/>
    </source>
</evidence>
<dbReference type="Proteomes" id="UP000233293">
    <property type="component" value="Unassembled WGS sequence"/>
</dbReference>
<keyword evidence="8" id="KW-0800">Toxin</keyword>